<accession>A0A2N1KVQ3</accession>
<comment type="caution">
    <text evidence="1">The sequence shown here is derived from an EMBL/GenBank/DDBJ whole genome shotgun (WGS) entry which is preliminary data.</text>
</comment>
<gene>
    <name evidence="1" type="ORF">RhiirC2_804960</name>
</gene>
<reference evidence="1 2" key="1">
    <citation type="submission" date="2016-04" db="EMBL/GenBank/DDBJ databases">
        <title>Genome analyses suggest a sexual origin of heterokaryosis in a supposedly ancient asexual fungus.</title>
        <authorList>
            <person name="Ropars J."/>
            <person name="Sedzielewska K."/>
            <person name="Noel J."/>
            <person name="Charron P."/>
            <person name="Farinelli L."/>
            <person name="Marton T."/>
            <person name="Kruger M."/>
            <person name="Pelin A."/>
            <person name="Brachmann A."/>
            <person name="Corradi N."/>
        </authorList>
    </citation>
    <scope>NUCLEOTIDE SEQUENCE [LARGE SCALE GENOMIC DNA]</scope>
    <source>
        <strain evidence="1 2">C2</strain>
    </source>
</reference>
<organism evidence="1 2">
    <name type="scientific">Rhizophagus irregularis</name>
    <dbReference type="NCBI Taxonomy" id="588596"/>
    <lineage>
        <taxon>Eukaryota</taxon>
        <taxon>Fungi</taxon>
        <taxon>Fungi incertae sedis</taxon>
        <taxon>Mucoromycota</taxon>
        <taxon>Glomeromycotina</taxon>
        <taxon>Glomeromycetes</taxon>
        <taxon>Glomerales</taxon>
        <taxon>Glomeraceae</taxon>
        <taxon>Rhizophagus</taxon>
    </lineage>
</organism>
<reference evidence="1 2" key="2">
    <citation type="submission" date="2017-10" db="EMBL/GenBank/DDBJ databases">
        <title>Extensive intraspecific genome diversity in a model arbuscular mycorrhizal fungus.</title>
        <authorList>
            <person name="Chen E.C.H."/>
            <person name="Morin E."/>
            <person name="Baudet D."/>
            <person name="Noel J."/>
            <person name="Ndikumana S."/>
            <person name="Charron P."/>
            <person name="St-Onge C."/>
            <person name="Giorgi J."/>
            <person name="Grigoriev I.V."/>
            <person name="Roux C."/>
            <person name="Martin F.M."/>
            <person name="Corradi N."/>
        </authorList>
    </citation>
    <scope>NUCLEOTIDE SEQUENCE [LARGE SCALE GENOMIC DNA]</scope>
    <source>
        <strain evidence="1 2">C2</strain>
    </source>
</reference>
<sequence>CSTIDPNWGIVNNSNSGSFCLLNLRETVINLIKDHSNRHMLLPKLDGIFTTNADEI</sequence>
<dbReference type="Proteomes" id="UP000233469">
    <property type="component" value="Unassembled WGS sequence"/>
</dbReference>
<name>A0A2N1KVQ3_9GLOM</name>
<dbReference type="EMBL" id="LLXL01009968">
    <property type="protein sequence ID" value="PKK41226.1"/>
    <property type="molecule type" value="Genomic_DNA"/>
</dbReference>
<protein>
    <submittedName>
        <fullName evidence="1">Uncharacterized protein</fullName>
    </submittedName>
</protein>
<proteinExistence type="predicted"/>
<evidence type="ECO:0000313" key="2">
    <source>
        <dbReference type="Proteomes" id="UP000233469"/>
    </source>
</evidence>
<dbReference type="AlphaFoldDB" id="A0A2N1KVQ3"/>
<evidence type="ECO:0000313" key="1">
    <source>
        <dbReference type="EMBL" id="PKK41226.1"/>
    </source>
</evidence>
<feature type="non-terminal residue" evidence="1">
    <location>
        <position position="1"/>
    </location>
</feature>